<organism evidence="3 4">
    <name type="scientific">Ridgeia piscesae</name>
    <name type="common">Tubeworm</name>
    <dbReference type="NCBI Taxonomy" id="27915"/>
    <lineage>
        <taxon>Eukaryota</taxon>
        <taxon>Metazoa</taxon>
        <taxon>Spiralia</taxon>
        <taxon>Lophotrochozoa</taxon>
        <taxon>Annelida</taxon>
        <taxon>Polychaeta</taxon>
        <taxon>Sedentaria</taxon>
        <taxon>Canalipalpata</taxon>
        <taxon>Sabellida</taxon>
        <taxon>Siboglinidae</taxon>
        <taxon>Ridgeia</taxon>
    </lineage>
</organism>
<feature type="domain" description="UCH catalytic" evidence="2">
    <location>
        <begin position="1"/>
        <end position="68"/>
    </location>
</feature>
<dbReference type="Proteomes" id="UP001209878">
    <property type="component" value="Unassembled WGS sequence"/>
</dbReference>
<dbReference type="SUPFAM" id="SSF54001">
    <property type="entry name" value="Cysteine proteinases"/>
    <property type="match status" value="1"/>
</dbReference>
<evidence type="ECO:0000259" key="2">
    <source>
        <dbReference type="PROSITE" id="PS52048"/>
    </source>
</evidence>
<gene>
    <name evidence="3" type="ORF">NP493_1159g00020</name>
</gene>
<comment type="similarity">
    <text evidence="1">Belongs to the peptidase C12 family.</text>
</comment>
<accession>A0AAD9NIV3</accession>
<name>A0AAD9NIV3_RIDPI</name>
<dbReference type="PROSITE" id="PS52048">
    <property type="entry name" value="UCH_DOMAIN"/>
    <property type="match status" value="1"/>
</dbReference>
<sequence>MGLIHAILGNSEKIKLDASKHLSAFFEKTKGMTPEERGKYLETDTVSLSCCCLCRDGYSLSFCCLSRD</sequence>
<evidence type="ECO:0000313" key="3">
    <source>
        <dbReference type="EMBL" id="KAK2169946.1"/>
    </source>
</evidence>
<dbReference type="EMBL" id="JAODUO010001166">
    <property type="protein sequence ID" value="KAK2169946.1"/>
    <property type="molecule type" value="Genomic_DNA"/>
</dbReference>
<evidence type="ECO:0000256" key="1">
    <source>
        <dbReference type="PROSITE-ProRule" id="PRU01393"/>
    </source>
</evidence>
<dbReference type="InterPro" id="IPR001578">
    <property type="entry name" value="Peptidase_C12_UCH"/>
</dbReference>
<keyword evidence="4" id="KW-1185">Reference proteome</keyword>
<protein>
    <recommendedName>
        <fullName evidence="2">UCH catalytic domain-containing protein</fullName>
    </recommendedName>
</protein>
<dbReference type="InterPro" id="IPR038765">
    <property type="entry name" value="Papain-like_cys_pep_sf"/>
</dbReference>
<dbReference type="GO" id="GO:0004843">
    <property type="term" value="F:cysteine-type deubiquitinase activity"/>
    <property type="evidence" value="ECO:0007669"/>
    <property type="project" value="InterPro"/>
</dbReference>
<reference evidence="3" key="1">
    <citation type="journal article" date="2023" name="Mol. Biol. Evol.">
        <title>Third-Generation Sequencing Reveals the Adaptive Role of the Epigenome in Three Deep-Sea Polychaetes.</title>
        <authorList>
            <person name="Perez M."/>
            <person name="Aroh O."/>
            <person name="Sun Y."/>
            <person name="Lan Y."/>
            <person name="Juniper S.K."/>
            <person name="Young C.R."/>
            <person name="Angers B."/>
            <person name="Qian P.Y."/>
        </authorList>
    </citation>
    <scope>NUCLEOTIDE SEQUENCE</scope>
    <source>
        <strain evidence="3">R07B-5</strain>
    </source>
</reference>
<comment type="caution">
    <text evidence="1">Lacks conserved residue(s) required for the propagation of feature annotation.</text>
</comment>
<dbReference type="Gene3D" id="1.10.418.80">
    <property type="entry name" value="Ubiquitin carboxyl-terminal hydrolase, domain 1"/>
    <property type="match status" value="1"/>
</dbReference>
<dbReference type="AlphaFoldDB" id="A0AAD9NIV3"/>
<evidence type="ECO:0000313" key="4">
    <source>
        <dbReference type="Proteomes" id="UP001209878"/>
    </source>
</evidence>
<proteinExistence type="inferred from homology"/>
<dbReference type="GO" id="GO:0006511">
    <property type="term" value="P:ubiquitin-dependent protein catabolic process"/>
    <property type="evidence" value="ECO:0007669"/>
    <property type="project" value="InterPro"/>
</dbReference>
<comment type="caution">
    <text evidence="3">The sequence shown here is derived from an EMBL/GenBank/DDBJ whole genome shotgun (WGS) entry which is preliminary data.</text>
</comment>